<comment type="caution">
    <text evidence="10">Lacks conserved residue(s) required for the propagation of feature annotation.</text>
</comment>
<feature type="domain" description="Ig-like" evidence="13">
    <location>
        <begin position="2607"/>
        <end position="2700"/>
    </location>
</feature>
<feature type="signal peptide" evidence="11">
    <location>
        <begin position="1"/>
        <end position="16"/>
    </location>
</feature>
<feature type="domain" description="Ig-like" evidence="13">
    <location>
        <begin position="2041"/>
        <end position="2131"/>
    </location>
</feature>
<dbReference type="SMART" id="SM00406">
    <property type="entry name" value="IGv"/>
    <property type="match status" value="9"/>
</dbReference>
<feature type="domain" description="Ig-like" evidence="13">
    <location>
        <begin position="2228"/>
        <end position="2313"/>
    </location>
</feature>
<reference evidence="15 16" key="1">
    <citation type="submission" date="2024-02" db="EMBL/GenBank/DDBJ databases">
        <authorList>
            <person name="Daric V."/>
            <person name="Darras S."/>
        </authorList>
    </citation>
    <scope>NUCLEOTIDE SEQUENCE [LARGE SCALE GENOMIC DNA]</scope>
</reference>
<evidence type="ECO:0000259" key="13">
    <source>
        <dbReference type="PROSITE" id="PS50835"/>
    </source>
</evidence>
<dbReference type="PRINTS" id="PR01832">
    <property type="entry name" value="VEGFRECEPTOR"/>
</dbReference>
<organism evidence="15 16">
    <name type="scientific">Clavelina lepadiformis</name>
    <name type="common">Light-bulb sea squirt</name>
    <name type="synonym">Ascidia lepadiformis</name>
    <dbReference type="NCBI Taxonomy" id="159417"/>
    <lineage>
        <taxon>Eukaryota</taxon>
        <taxon>Metazoa</taxon>
        <taxon>Chordata</taxon>
        <taxon>Tunicata</taxon>
        <taxon>Ascidiacea</taxon>
        <taxon>Aplousobranchia</taxon>
        <taxon>Clavelinidae</taxon>
        <taxon>Clavelina</taxon>
    </lineage>
</organism>
<evidence type="ECO:0000313" key="15">
    <source>
        <dbReference type="EMBL" id="CAK8691082.1"/>
    </source>
</evidence>
<dbReference type="InterPro" id="IPR013783">
    <property type="entry name" value="Ig-like_fold"/>
</dbReference>
<feature type="domain" description="Ig-like" evidence="13">
    <location>
        <begin position="3648"/>
        <end position="3726"/>
    </location>
</feature>
<dbReference type="InterPro" id="IPR049883">
    <property type="entry name" value="NOTCH1_EGF-like"/>
</dbReference>
<dbReference type="SUPFAM" id="SSF57184">
    <property type="entry name" value="Growth factor receptor domain"/>
    <property type="match status" value="2"/>
</dbReference>
<dbReference type="PROSITE" id="PS50092">
    <property type="entry name" value="TSP1"/>
    <property type="match status" value="5"/>
</dbReference>
<feature type="domain" description="Ig-like" evidence="13">
    <location>
        <begin position="724"/>
        <end position="808"/>
    </location>
</feature>
<gene>
    <name evidence="15" type="ORF">CVLEPA_LOCUS23682</name>
</gene>
<feature type="domain" description="Ig-like" evidence="13">
    <location>
        <begin position="3731"/>
        <end position="3817"/>
    </location>
</feature>
<dbReference type="Pfam" id="PF25106">
    <property type="entry name" value="VWA_4"/>
    <property type="match status" value="1"/>
</dbReference>
<feature type="domain" description="EGF-like" evidence="12">
    <location>
        <begin position="5288"/>
        <end position="5326"/>
    </location>
</feature>
<dbReference type="InterPro" id="IPR003599">
    <property type="entry name" value="Ig_sub"/>
</dbReference>
<dbReference type="Gene3D" id="2.40.155.10">
    <property type="entry name" value="Green fluorescent protein"/>
    <property type="match status" value="1"/>
</dbReference>
<dbReference type="Pfam" id="PF07645">
    <property type="entry name" value="EGF_CA"/>
    <property type="match status" value="6"/>
</dbReference>
<evidence type="ECO:0000256" key="3">
    <source>
        <dbReference type="ARBA" id="ARBA00022530"/>
    </source>
</evidence>
<dbReference type="InterPro" id="IPR018097">
    <property type="entry name" value="EGF_Ca-bd_CS"/>
</dbReference>
<evidence type="ECO:0000256" key="10">
    <source>
        <dbReference type="PROSITE-ProRule" id="PRU00076"/>
    </source>
</evidence>
<keyword evidence="8" id="KW-1015">Disulfide bond</keyword>
<evidence type="ECO:0000259" key="12">
    <source>
        <dbReference type="PROSITE" id="PS50026"/>
    </source>
</evidence>
<evidence type="ECO:0000256" key="4">
    <source>
        <dbReference type="ARBA" id="ARBA00022536"/>
    </source>
</evidence>
<keyword evidence="9" id="KW-0325">Glycoprotein</keyword>
<evidence type="ECO:0000256" key="11">
    <source>
        <dbReference type="SAM" id="SignalP"/>
    </source>
</evidence>
<feature type="domain" description="Ig-like" evidence="13">
    <location>
        <begin position="4006"/>
        <end position="4092"/>
    </location>
</feature>
<evidence type="ECO:0000259" key="14">
    <source>
        <dbReference type="PROSITE" id="PS50993"/>
    </source>
</evidence>
<proteinExistence type="predicted"/>
<sequence>MAWRTILEVFVMLTVAKTFCSSQRSSRLDDEEDTRGTITGNITGDTYSADSGQVIPGSSSLAFVFDVTGSMWDDLKQVTAGAKQILDTTLKRQEKPLHNYILIPFHDPVVGPTIVTTNPETFQRALKDLWVQGGGDCPEMSVTAIREALLLSLPGSFIYVFTDARSKDYHQLPEILQIIQRKQSQVVFVLTGDCDDQDHVGYQAYERIAATSSGQVFLITKDDVSEVVKFIEVSVQAHKVVLLATDHDQLGEHEWKIPFDPELQEVTISLSGPGRTLTIVDPDGIPATEANVLETLLNLEKVLIVTIKEPKPGTWTLTTESDGEHSLRVTGLSTLDFQARFSRKPTFNWTETEFQPVAGINTYVLLNATGLEQPGRFKTLRLLDIAGRVLRTLRLSSPRDPDQPYLYSVEPFVTPDEPFYMAVYGSTMDDYRFVRATKTAIINVVPEAPIVNVPSTHPGYFDFPAEIPCEVGSLLPFHVKWSREVRGIWIDLHQPHYYTDSTTDYYRIDDVTEAAEGMYRCFANNSKGYDYGETFLDVEERPPFITANGNVTVVPGNEVVLTCNVESNVQFTLTWSRVDGAALGRDRVRKLRNGSLLIQRAEPEDEGAYRCIAVNIGGESSDFIGLIVQRPPEVAISPSDRSTFSLGGTIHIDCTASGLPEPTIEWLRGSTYLLDIGKIRIARDGRYIEIVNAHQEDEGLYTCKATNRAGMDSASVRWVFTEAPVVTIPETEMLVLEDTRTTLRCSANGIPKPAIKWTKDGREIVTGKLYEVTDEGLVIFNAARSNTGKYLCTARNSAGRSNGEINLDVGWLPIITDPPVNIGVDIGLDATLPCVADGNPTPSVTWFKGSTRSRSDYLQSVFNDGIAQVPETNGLHFNKLVLDDEGSYTCEATNIFGTVTETAQITVTGTAAPKIDVGNRRRHVIVGEPIAVPCRIIAGNPLPTREWSRGLDTLTTNSRVSINVAGSILIKRAETGDAGSYICTAVNVIGEDIKGVDLDVWVPSRINPDQDRYHTIEQNSISLPCSAIGNPAPTVVWRKDGLSGALNNLPQYQVAEDGSLVIPSPIATDSGGYTCTATNPAGSDAIDVELDVYLRPRVGDDSPDRYTVVVGNSVTLECHVTVSDPPPSYTWAKDGEQLTGNEAGVVIRTNGRLTIPSAAVSDAGRYTCVATNIAGTVQRDMYLDVLVPPSIRRGPSSIKVLETETATLTCDATGLPTPGLSWKRGEVEIDEDFDPRFRVRNSAGSSELIIENSQLTDDDDYFCLAVNPAGRDISSMTLDVQRRPAIFNPSCVPTTKNNLCNANPIESGSLKLTCNATGDPKPTIRWYRNGDELTDENPNIRIEDDGTLTIFVVTKRDNGKYVCEAENERGIVTIETDVVVYERPDIVGGNGTIESLWVLEGEDIDLTCEADAVPPPVITWYKGQDQNEAVVQEFSHITFLDGGRIFQIVGARITDTGLYKCTAINRVGQTEKYVRLDVYRKPSIDNSDDVSVRTVNVEDSVDLNCFVNGIPFPNIEWYKGLQKLIPDNERIQLLERDQVLRINSAQVTDTASYKCIVTNRVGDANKFFDLNVHVPPSIKGSDQTLRVIVDDFVTLKCLVSGIPNPAIVWRYNGAVLSSRPGLRVMNDNQQIEIPNVEVDDAGQYSCTATNDAGTATRTHTVIVRVPPSIDGENLFNVTVTVGGTVTLTCDAYGDPPPTIVWLKDGSPMFTGGPRLRLSEDNRQLTVSDAREADRGEYTCVASNDVGEETQTHSLDVLVPPMIGDDHQEVIVVRGEAIALQCKVYGHPFPEIRWETYGQPIETDGRVRLMSMDQELLIEEVRESDAKEYTCTASNSVGRATKVITLVVHVPAVITYPVSNRVEHKVLEGSRHALRCVATGIPIPTITWMKDGHTQTNQRTVKIRGNGRFLVFYKADVAAHEGAYECTADNGVGEDSREITLIVNVPPLIYGHSKVKKKVIEISTTDILECRIRRGKPTPEIKWYNHENQLINTSRGIVFTNNKQRLHILSAQLSDAGSYRCEATNVAGKSRKDFNLEVIVPPSIRGEGETTKVSVVLNDDVTLECHVTGIPTPEVKWLKDGAPVRSLRGVNYEIAAGGSRLTVSNAAERDAGLFKCVAVNRAGNSSKDFLLNVYLPPSIGGDRVENITVVENDPVTMLCDVDAFPSPVITWYKDSRPLLMKPGTRLSQDNTRLDVSWAQEQDTGMYHCEAVNVAGKRRKYFRLSVHVVPTISGPPFTRLEHVVGDKIHMMCDHDGIPRPVVSWTKNDLDLSAGALVQSEGRILTIQSAQVDHTGIFKCNASNVAGSDVKVYDLTVLDPPTILGSDVIETVMINKGETMTLECVVTGTPEPDVVWLKNRRPILKYFDKAEPSDDGRFLVVEDAGVEDAGKYSCHATNDAGVADKRFRVEVRVPPSIRDSDEVEHRWVIRGNNISLSCDADAVPPPTMQWLVNGAPLDSTPRVRTQSAGRILFVSLAKDEDAAMYTCVASNVAGDSHRDIQLDVYSTPSIPGSDVIDKHDVNRGRPFTLECNVVGYPIPEIEWQKDGYRIASTILGVSASSAAGFEMSEDGKYLTVGSAQLQHSGDYTCRAINEAGEDSKQHHVNVRVPPSISDEDSSPPDVTTYVNTPTLLRCSAYGIPSPTIQWLKDGREIDVDNSENILIQFGGRYLRITNTLLEDEGTYTCVAANLAGEATKDFNLHVNVPPVIEGSDNLIPKSLGIPTNETISLRCVIVEGNPFPTIIWSKGRTRLEEGSRVRFTAQGQVLEISKAKTMDTGRYRCTAFNDAGEDSKSFDVEVQTSPVFPSGDEISQVDVNEGSPLHIQCKINAVPTPELTWYKDGIPLTSNEDVYIFPGGRTLQIASAKPTDEGSYTCVATNKVGSDEKQTDVSVNVPPTIGNGNNNLPVVVRESINNPFTLRCPVTGSPQPTITWYKNGIPIDTNDVKYDVDVDGEVLTVINGQQSDSGNYDCRAKNKAGQDSKIFQVAIQVPPTIAGEPYERREVMQNSAVVMFCDASGIPDPTLSWYKDGQPLGTANVRYSVLSQGRLLMVPRVQPSDDGDFTCVAVNVVGRANKTYEVVTYVAPVLPTTSGDITVDQGQTATFSCENTAVPLPKVQWTKNGRPLNLDDLDEEDSGKISLSEDGQVLTILDSQESDVGRYVCIVSNVAGIQSKNFKLFVNVPPTIAGPKVVDVTSMRGSPLTLHCDVYAVPRATVRWMKDGSLVRSNNLVTLLTGGTRLQIGRTDVRDTGGYVCHASNAAGDARKRFNVIIQVPPSITTSGSDVDVVEGDDQSLECLVTGIPDPEVTWYKNGEEVTSVSHENLRVSNQGQTLTISDTQVSDGVEYICEASNVAGRERASFSIHVLVPPSLADSDSSTDHVEVIAGLPASMECNVIGGIPSPSIRWLRNGIPLAISDRIQLFSGGRVLRILQSQETDTATYSCIATNEAGSISHDFDLDVYVPPMFQSEGDQEITVFAGDNVLFDCTVFGIPQPDVAWSKDEEPLRGLTSEPNQRMRSLQDSQQISIVSAEVADSGRYTCLAVSVAGRKNKNFDLKVYVPTTVDGSDETPQIVVNVGDSINLICDAHGTPIPVVNWMKNEDEPLIDSSRILDDGRRMYVQSAQLSDTGTYTCVATSPAGDAEKDYDVIVNLPPTIDKEANDVTAVVGDNVTLECESDAYPPPVLSWYKDEEPLDIHDRYLQLINVQVIDTGTYTCTATNVAGTTSQDTNLSVYEPPTINPGPSTITAVQGVTVLLPCIARGTPEPKTKWRKGSEQINPDNESGRYKLRNAGSLVVENIDVDDAGRYVCLVSNAAGSARRIIELIVHVPPTIRQGMTNVTVTVNNPVTLDCEVEGIPQPKVTWQRSEGELAASGDPAYSILGTGSLRIASASVSDSGYYRCLATNPAGRDVRDILLSVQVPPSISDAPNKYTKEPGMYLRIPCDVSGIPRPDVTWTQNGDSVEEAPGVYVDGGNGLVIRSVRLYHDAIYACTATNVAGTARHEADLEVRVRPSIASTKSDMTVFEGDSITLPCDVSGTPQPTVTWRKGAAIVGRDDDRVSVLPDNSLMISNAEIDDVGSYTCVAQNPAGVATHDTALDVFTSPNFDTDLPETVTVVVGETLSLPVVITGHPEPEITWTKNGRDMESDDGSLRIPVVTLEDQGLYSVTARNLAGIITRYIRLIVNKAPEISAVGETNIKVNQGQQIVLPVSVTGKPTPEVTWSKDGSPLSDSNLRVQLTNSGTLSIQNARSTDSGQYIATALNVAGRSSVEFEVLVQIPPFITESPRGVKIHAGDLLMLSCAANGIPTPTITWRFKNQVVIGKTESDAPGHSTLAIENVRSQDAGMYVCEAVNPAGSRMAIALVTVESPPIFLDQFNPNQVDALGGNSLLDCPVKADPRPTITWTKNGQPVSTDNRVRQFSNGSLMIYNTELGDGGDYTCIAFNDAGSADRTMKLTLQMAPNIELGPSDQTVDAGNTIVLDCSAIGEPTPTISWTKSSLPLEFDERTSILGNYSLRIIASRLEDTGEYGCVATNFKGLDFASALVTVRVNGGYSDWGAYGACSVSCGAGVRERRRFCNNPPPANGGRDCEGPARDQQTCEQGFCPIDGRWRLWSPWEDCSVTCGQGTRSRSRECNNPPAQYGGSPCNGLAIERLVCVEPRCAVNGGWSRWGPWLPCSASCGDSVQIRLRHCNNPTPSGDGVKCFGRDTESRQCDARPCPVNGDWSGWGAWAVCSVSCGGGRRSRIRTCSNPVPQFGGRLCGGSNMQVENCHTQACSVDGNWAGWGTWHDCSQSCGGGQTNRYRSCTDPPPKFGGRFCPGSDSELRPCGLQACPVDGKWSQWSDWGECSKTCGYGEKRRTRLCNNPRPRNTGKWCIGDATQIDRCITNFCQGGPKQGEGILFGNINDIPFGGSGISANGTNIGDDKTRINAVIKDIPPDVGPYLKSQISILTPISWTMAREVDGAYNGYTLTEGIFDRTVVIEFASGDVVKLSHKAKGVDGEGKLKMEVAMEGFVPETDPGTEIKIKDYTEDYVQTGSDDLYAYSDRLISMDGYIMPYTWNHTITYNESRGQMPFLVERLSASDIVVDYNPDTEELSFQLDVTIGRGDPSDRCPEGFLLDRSGRFCKDENECVTQRPCSHGCTNVMGSFMCGCPDGFMIGSDGRECEDVDECFTEEYICPPAFECINTLGSYKCGVRCSEGLRRAPNGRTCEDIDECEESGERICNHVCLNTVGSYRCECRNGYRMFGVGNCIDINECHRRVCRSDQRCVNTQGGYRCIDDCPRGMEKNRNSVCVDINECTTGRHDCGPGMICRNTNGGYTCTCPPGFKATGTNPPCRDINECVDYGESPCPHECINTIGSFRCICPPGLVYLVDEKSCAGIRRLSSSRTTTRIPEPYSYSQRRTRYRYTRQLEPVQTIFRLFHRCKTGYKWEEGFCKDMNECIDVPGICQHSCNNTIGSYTCVCPPGYRLSSNKRSCEDVNECSEGKLRCLPNQMCFNKRGSATCLNTPCPPSYVRVSSGGYCLKQCFGPGCINQPRYGIEYKTVALPFGIGPNQDLVRLAVYTDENRLHLNTTFKALNTFGNPFGIRNQNYKGVVFTTRELNRARTYHIEARATSRNEDGKVEYETKFIIYISVAAHRF</sequence>
<dbReference type="SMART" id="SM00409">
    <property type="entry name" value="IG"/>
    <property type="match status" value="44"/>
</dbReference>
<dbReference type="PROSITE" id="PS01186">
    <property type="entry name" value="EGF_2"/>
    <property type="match status" value="3"/>
</dbReference>
<dbReference type="InterPro" id="IPR009017">
    <property type="entry name" value="GFP"/>
</dbReference>
<dbReference type="SMART" id="SM00179">
    <property type="entry name" value="EGF_CA"/>
    <property type="match status" value="8"/>
</dbReference>
<dbReference type="InterPro" id="IPR000742">
    <property type="entry name" value="EGF"/>
</dbReference>
<dbReference type="InterPro" id="IPR036465">
    <property type="entry name" value="vWFA_dom_sf"/>
</dbReference>
<keyword evidence="16" id="KW-1185">Reference proteome</keyword>
<dbReference type="SMART" id="SM00408">
    <property type="entry name" value="IGc2"/>
    <property type="match status" value="44"/>
</dbReference>
<dbReference type="InterPro" id="IPR050958">
    <property type="entry name" value="Cell_Adh-Cytoskel_Orgn"/>
</dbReference>
<dbReference type="Gene3D" id="2.10.25.10">
    <property type="entry name" value="Laminin"/>
    <property type="match status" value="7"/>
</dbReference>
<feature type="chain" id="PRO_5046452189" description="Hemicentin-1" evidence="11">
    <location>
        <begin position="17"/>
        <end position="5633"/>
    </location>
</feature>
<evidence type="ECO:0000256" key="8">
    <source>
        <dbReference type="ARBA" id="ARBA00023157"/>
    </source>
</evidence>
<dbReference type="Pfam" id="PF07474">
    <property type="entry name" value="G2F"/>
    <property type="match status" value="1"/>
</dbReference>
<dbReference type="InterPro" id="IPR003598">
    <property type="entry name" value="Ig_sub2"/>
</dbReference>
<feature type="domain" description="Ig-like" evidence="13">
    <location>
        <begin position="4362"/>
        <end position="4449"/>
    </location>
</feature>
<feature type="domain" description="Ig-like" evidence="13">
    <location>
        <begin position="1667"/>
        <end position="1755"/>
    </location>
</feature>
<feature type="domain" description="Ig-like" evidence="13">
    <location>
        <begin position="2412"/>
        <end position="2500"/>
    </location>
</feature>
<feature type="domain" description="EGF-like" evidence="12">
    <location>
        <begin position="5331"/>
        <end position="5372"/>
    </location>
</feature>
<keyword evidence="3" id="KW-0272">Extracellular matrix</keyword>
<evidence type="ECO:0008006" key="17">
    <source>
        <dbReference type="Google" id="ProtNLM"/>
    </source>
</evidence>
<dbReference type="Gene3D" id="2.60.40.10">
    <property type="entry name" value="Immunoglobulins"/>
    <property type="match status" value="44"/>
</dbReference>
<dbReference type="Pfam" id="PF00090">
    <property type="entry name" value="TSP_1"/>
    <property type="match status" value="6"/>
</dbReference>
<accession>A0ABP0GH78</accession>
<dbReference type="PROSITE" id="PS50835">
    <property type="entry name" value="IG_LIKE"/>
    <property type="match status" value="44"/>
</dbReference>
<evidence type="ECO:0000256" key="5">
    <source>
        <dbReference type="ARBA" id="ARBA00022729"/>
    </source>
</evidence>
<dbReference type="Gene3D" id="3.40.50.410">
    <property type="entry name" value="von Willebrand factor, type A domain"/>
    <property type="match status" value="1"/>
</dbReference>
<comment type="caution">
    <text evidence="15">The sequence shown here is derived from an EMBL/GenBank/DDBJ whole genome shotgun (WGS) entry which is preliminary data.</text>
</comment>
<dbReference type="InterPro" id="IPR000884">
    <property type="entry name" value="TSP1_rpt"/>
</dbReference>
<keyword evidence="2" id="KW-0964">Secreted</keyword>
<dbReference type="CDD" id="cd00198">
    <property type="entry name" value="vWFA"/>
    <property type="match status" value="1"/>
</dbReference>
<feature type="domain" description="Ig-like" evidence="13">
    <location>
        <begin position="2318"/>
        <end position="2407"/>
    </location>
</feature>
<protein>
    <recommendedName>
        <fullName evidence="17">Hemicentin-1</fullName>
    </recommendedName>
</protein>
<dbReference type="Pfam" id="PF13927">
    <property type="entry name" value="Ig_3"/>
    <property type="match status" value="11"/>
</dbReference>
<dbReference type="PROSITE" id="PS50993">
    <property type="entry name" value="NIDOGEN_G2"/>
    <property type="match status" value="1"/>
</dbReference>
<dbReference type="InterPro" id="IPR036179">
    <property type="entry name" value="Ig-like_dom_sf"/>
</dbReference>
<feature type="domain" description="Ig-like" evidence="13">
    <location>
        <begin position="1384"/>
        <end position="1477"/>
    </location>
</feature>
<feature type="domain" description="Ig-like" evidence="13">
    <location>
        <begin position="542"/>
        <end position="615"/>
    </location>
</feature>
<feature type="domain" description="EGF-like" evidence="12">
    <location>
        <begin position="5205"/>
        <end position="5245"/>
    </location>
</feature>
<feature type="domain" description="Ig-like" evidence="13">
    <location>
        <begin position="913"/>
        <end position="987"/>
    </location>
</feature>
<dbReference type="Pfam" id="PF23560">
    <property type="entry name" value="GBD_Hemicentin"/>
    <property type="match status" value="1"/>
</dbReference>
<feature type="domain" description="Ig-like" evidence="13">
    <location>
        <begin position="4273"/>
        <end position="4358"/>
    </location>
</feature>
<feature type="domain" description="Ig-like" evidence="13">
    <location>
        <begin position="1945"/>
        <end position="2036"/>
    </location>
</feature>
<dbReference type="SMART" id="SM00181">
    <property type="entry name" value="EGF"/>
    <property type="match status" value="8"/>
</dbReference>
<feature type="domain" description="Ig-like" evidence="13">
    <location>
        <begin position="4454"/>
        <end position="4539"/>
    </location>
</feature>
<dbReference type="SMART" id="SM00209">
    <property type="entry name" value="TSP1"/>
    <property type="match status" value="6"/>
</dbReference>
<feature type="domain" description="Ig-like" evidence="13">
    <location>
        <begin position="1482"/>
        <end position="1571"/>
    </location>
</feature>
<dbReference type="PROSITE" id="PS50026">
    <property type="entry name" value="EGF_3"/>
    <property type="match status" value="4"/>
</dbReference>
<dbReference type="SUPFAM" id="SSF48726">
    <property type="entry name" value="Immunoglobulin"/>
    <property type="match status" value="44"/>
</dbReference>
<dbReference type="InterPro" id="IPR056861">
    <property type="entry name" value="HMCN1-like_VWA"/>
</dbReference>
<evidence type="ECO:0000256" key="2">
    <source>
        <dbReference type="ARBA" id="ARBA00022525"/>
    </source>
</evidence>
<keyword evidence="6" id="KW-0677">Repeat</keyword>
<feature type="domain" description="Ig-like" evidence="13">
    <location>
        <begin position="449"/>
        <end position="537"/>
    </location>
</feature>
<feature type="domain" description="Ig-like" evidence="13">
    <location>
        <begin position="4181"/>
        <end position="4270"/>
    </location>
</feature>
<feature type="domain" description="Ig-like" evidence="13">
    <location>
        <begin position="3824"/>
        <end position="3911"/>
    </location>
</feature>
<dbReference type="InterPro" id="IPR026823">
    <property type="entry name" value="cEGF"/>
</dbReference>
<evidence type="ECO:0000256" key="7">
    <source>
        <dbReference type="ARBA" id="ARBA00022837"/>
    </source>
</evidence>
<feature type="domain" description="EGF-like" evidence="12">
    <location>
        <begin position="5431"/>
        <end position="5471"/>
    </location>
</feature>
<feature type="domain" description="Ig-like" evidence="13">
    <location>
        <begin position="632"/>
        <end position="717"/>
    </location>
</feature>
<dbReference type="Gene3D" id="2.20.100.10">
    <property type="entry name" value="Thrombospondin type-1 (TSP1) repeat"/>
    <property type="match status" value="5"/>
</dbReference>
<evidence type="ECO:0000256" key="6">
    <source>
        <dbReference type="ARBA" id="ARBA00022737"/>
    </source>
</evidence>
<feature type="domain" description="Ig-like" evidence="13">
    <location>
        <begin position="2702"/>
        <end position="2794"/>
    </location>
</feature>
<feature type="domain" description="Nidogen G2 beta-barrel" evidence="14">
    <location>
        <begin position="4885"/>
        <end position="5106"/>
    </location>
</feature>
<dbReference type="InterPro" id="IPR007110">
    <property type="entry name" value="Ig-like_dom"/>
</dbReference>
<feature type="domain" description="Ig-like" evidence="13">
    <location>
        <begin position="2988"/>
        <end position="3077"/>
    </location>
</feature>
<dbReference type="EMBL" id="CAWYQH010000119">
    <property type="protein sequence ID" value="CAK8691082.1"/>
    <property type="molecule type" value="Genomic_DNA"/>
</dbReference>
<dbReference type="PANTHER" id="PTHR45080">
    <property type="entry name" value="CONTACTIN 5"/>
    <property type="match status" value="1"/>
</dbReference>
<dbReference type="InterPro" id="IPR036383">
    <property type="entry name" value="TSP1_rpt_sf"/>
</dbReference>
<dbReference type="SUPFAM" id="SSF57196">
    <property type="entry name" value="EGF/Laminin"/>
    <property type="match status" value="2"/>
</dbReference>
<feature type="domain" description="Ig-like" evidence="13">
    <location>
        <begin position="1759"/>
        <end position="1844"/>
    </location>
</feature>
<feature type="domain" description="Ig-like" evidence="13">
    <location>
        <begin position="3184"/>
        <end position="3266"/>
    </location>
</feature>
<feature type="domain" description="Ig-like" evidence="13">
    <location>
        <begin position="3271"/>
        <end position="3357"/>
    </location>
</feature>
<feature type="domain" description="Ig-like" evidence="13">
    <location>
        <begin position="1289"/>
        <end position="1379"/>
    </location>
</feature>
<evidence type="ECO:0000256" key="1">
    <source>
        <dbReference type="ARBA" id="ARBA00004498"/>
    </source>
</evidence>
<dbReference type="SUPFAM" id="SSF53300">
    <property type="entry name" value="vWA-like"/>
    <property type="match status" value="1"/>
</dbReference>
<feature type="domain" description="Ig-like" evidence="13">
    <location>
        <begin position="3458"/>
        <end position="3551"/>
    </location>
</feature>
<evidence type="ECO:0000313" key="16">
    <source>
        <dbReference type="Proteomes" id="UP001642483"/>
    </source>
</evidence>
<comment type="subcellular location">
    <subcellularLocation>
        <location evidence="1">Secreted</location>
        <location evidence="1">Extracellular space</location>
        <location evidence="1">Extracellular matrix</location>
    </subcellularLocation>
</comment>
<feature type="domain" description="Ig-like" evidence="13">
    <location>
        <begin position="3081"/>
        <end position="3174"/>
    </location>
</feature>
<dbReference type="Pfam" id="PF07679">
    <property type="entry name" value="I-set"/>
    <property type="match status" value="32"/>
</dbReference>
<feature type="domain" description="Ig-like" evidence="13">
    <location>
        <begin position="813"/>
        <end position="908"/>
    </location>
</feature>
<dbReference type="Proteomes" id="UP001642483">
    <property type="component" value="Unassembled WGS sequence"/>
</dbReference>
<feature type="domain" description="Ig-like" evidence="13">
    <location>
        <begin position="2136"/>
        <end position="2223"/>
    </location>
</feature>
<keyword evidence="5 11" id="KW-0732">Signal</keyword>
<feature type="domain" description="Ig-like" evidence="13">
    <location>
        <begin position="2505"/>
        <end position="2602"/>
    </location>
</feature>
<feature type="domain" description="Ig-like" evidence="13">
    <location>
        <begin position="3364"/>
        <end position="3454"/>
    </location>
</feature>
<feature type="domain" description="Ig-like" evidence="13">
    <location>
        <begin position="2799"/>
        <end position="2887"/>
    </location>
</feature>
<dbReference type="InterPro" id="IPR056475">
    <property type="entry name" value="GBD_Hemicentin/VWA7"/>
</dbReference>
<dbReference type="SUPFAM" id="SSF54511">
    <property type="entry name" value="GFP-like"/>
    <property type="match status" value="1"/>
</dbReference>
<keyword evidence="7" id="KW-0106">Calcium</keyword>
<feature type="domain" description="Ig-like" evidence="13">
    <location>
        <begin position="1003"/>
        <end position="1091"/>
    </location>
</feature>
<feature type="domain" description="Ig-like" evidence="13">
    <location>
        <begin position="1189"/>
        <end position="1274"/>
    </location>
</feature>
<feature type="domain" description="Ig-like" evidence="13">
    <location>
        <begin position="4097"/>
        <end position="4164"/>
    </location>
</feature>
<dbReference type="InterPro" id="IPR013106">
    <property type="entry name" value="Ig_V-set"/>
</dbReference>
<feature type="domain" description="Ig-like" evidence="13">
    <location>
        <begin position="1576"/>
        <end position="1662"/>
    </location>
</feature>
<dbReference type="SMART" id="SM00682">
    <property type="entry name" value="G2F"/>
    <property type="match status" value="1"/>
</dbReference>
<dbReference type="PROSITE" id="PS00010">
    <property type="entry name" value="ASX_HYDROXYL"/>
    <property type="match status" value="5"/>
</dbReference>
<dbReference type="InterPro" id="IPR006605">
    <property type="entry name" value="G2_nidogen/fibulin_G2F"/>
</dbReference>
<dbReference type="PANTHER" id="PTHR45080:SF28">
    <property type="entry name" value="HEMICENTIN-2"/>
    <property type="match status" value="1"/>
</dbReference>
<feature type="domain" description="Ig-like" evidence="13">
    <location>
        <begin position="2892"/>
        <end position="2985"/>
    </location>
</feature>
<dbReference type="PROSITE" id="PS01187">
    <property type="entry name" value="EGF_CA"/>
    <property type="match status" value="2"/>
</dbReference>
<dbReference type="InterPro" id="IPR001881">
    <property type="entry name" value="EGF-like_Ca-bd_dom"/>
</dbReference>
<dbReference type="SUPFAM" id="SSF82895">
    <property type="entry name" value="TSP-1 type 1 repeat"/>
    <property type="match status" value="6"/>
</dbReference>
<evidence type="ECO:0000256" key="9">
    <source>
        <dbReference type="ARBA" id="ARBA00023180"/>
    </source>
</evidence>
<dbReference type="InterPro" id="IPR013098">
    <property type="entry name" value="Ig_I-set"/>
</dbReference>
<feature type="domain" description="Ig-like" evidence="13">
    <location>
        <begin position="3916"/>
        <end position="4001"/>
    </location>
</feature>
<dbReference type="CDD" id="cd00054">
    <property type="entry name" value="EGF_CA"/>
    <property type="match status" value="8"/>
</dbReference>
<dbReference type="InterPro" id="IPR000152">
    <property type="entry name" value="EGF-type_Asp/Asn_hydroxyl_site"/>
</dbReference>
<dbReference type="CDD" id="cd00096">
    <property type="entry name" value="Ig"/>
    <property type="match status" value="6"/>
</dbReference>
<name>A0ABP0GH78_CLALP</name>
<dbReference type="Pfam" id="PF12662">
    <property type="entry name" value="cEGF"/>
    <property type="match status" value="1"/>
</dbReference>
<feature type="domain" description="Ig-like" evidence="13">
    <location>
        <begin position="3555"/>
        <end position="3645"/>
    </location>
</feature>
<keyword evidence="4 10" id="KW-0245">EGF-like domain</keyword>
<feature type="domain" description="Ig-like" evidence="13">
    <location>
        <begin position="1850"/>
        <end position="1939"/>
    </location>
</feature>
<feature type="domain" description="Ig-like" evidence="13">
    <location>
        <begin position="1096"/>
        <end position="1184"/>
    </location>
</feature>
<dbReference type="InterPro" id="IPR009030">
    <property type="entry name" value="Growth_fac_rcpt_cys_sf"/>
</dbReference>